<organism evidence="2 3">
    <name type="scientific">Actinacidiphila yanglinensis</name>
    <dbReference type="NCBI Taxonomy" id="310779"/>
    <lineage>
        <taxon>Bacteria</taxon>
        <taxon>Bacillati</taxon>
        <taxon>Actinomycetota</taxon>
        <taxon>Actinomycetes</taxon>
        <taxon>Kitasatosporales</taxon>
        <taxon>Streptomycetaceae</taxon>
        <taxon>Actinacidiphila</taxon>
    </lineage>
</organism>
<dbReference type="Gene3D" id="3.40.190.10">
    <property type="entry name" value="Periplasmic binding protein-like II"/>
    <property type="match status" value="2"/>
</dbReference>
<dbReference type="SUPFAM" id="SSF53850">
    <property type="entry name" value="Periplasmic binding protein-like II"/>
    <property type="match status" value="1"/>
</dbReference>
<evidence type="ECO:0000313" key="2">
    <source>
        <dbReference type="EMBL" id="SEG93059.1"/>
    </source>
</evidence>
<protein>
    <submittedName>
        <fullName evidence="2">4,5-dihydroxyphthalate decarboxylase</fullName>
    </submittedName>
</protein>
<dbReference type="EMBL" id="FNVU01000027">
    <property type="protein sequence ID" value="SEG93059.1"/>
    <property type="molecule type" value="Genomic_DNA"/>
</dbReference>
<dbReference type="RefSeq" id="WP_103890482.1">
    <property type="nucleotide sequence ID" value="NZ_FNVU01000027.1"/>
</dbReference>
<evidence type="ECO:0000256" key="1">
    <source>
        <dbReference type="SAM" id="MobiDB-lite"/>
    </source>
</evidence>
<evidence type="ECO:0000313" key="3">
    <source>
        <dbReference type="Proteomes" id="UP000236754"/>
    </source>
</evidence>
<feature type="region of interest" description="Disordered" evidence="1">
    <location>
        <begin position="243"/>
        <end position="262"/>
    </location>
</feature>
<dbReference type="Proteomes" id="UP000236754">
    <property type="component" value="Unassembled WGS sequence"/>
</dbReference>
<proteinExistence type="predicted"/>
<dbReference type="AlphaFoldDB" id="A0A1H6E7C3"/>
<sequence length="304" mass="32676">MAEVRLRTALETHPIGALLRGGTITDPDVALDFVEVAPIHRAFAPMVREQSYDLSELAVVTALQALAYGHPIAILPVVVAARFQRKCLISHRSRPITEPGQLRGRRIGVRAYTQTTGMWVRSHLAEDFGLGAEESHWVTQDEAHVPEYTNPAFVDRTLSGSLVEALRTGVVDAAVLGNDLPGGDEFLPVIERAAERDLAWSAAHGYTPVNHLVAVSTEVLEREPAAVAGAYALLCRAEETAARQASAGRADTPRLTMTGPERLSGPIEEIADACFAQGLLPRRLTAEEVFGPVRGLSEAAPTGN</sequence>
<reference evidence="2 3" key="1">
    <citation type="submission" date="2016-10" db="EMBL/GenBank/DDBJ databases">
        <authorList>
            <person name="de Groot N.N."/>
        </authorList>
    </citation>
    <scope>NUCLEOTIDE SEQUENCE [LARGE SCALE GENOMIC DNA]</scope>
    <source>
        <strain evidence="2 3">CGMCC 4.2023</strain>
    </source>
</reference>
<keyword evidence="3" id="KW-1185">Reference proteome</keyword>
<dbReference type="OrthoDB" id="3805543at2"/>
<accession>A0A1H6E7C3</accession>
<gene>
    <name evidence="2" type="ORF">SAMN05216223_12712</name>
</gene>
<name>A0A1H6E7C3_9ACTN</name>